<dbReference type="OrthoDB" id="10248520at2759"/>
<dbReference type="EMBL" id="CYKH01001836">
    <property type="protein sequence ID" value="CUG90471.1"/>
    <property type="molecule type" value="Genomic_DNA"/>
</dbReference>
<evidence type="ECO:0000313" key="5">
    <source>
        <dbReference type="EMBL" id="CUG90471.1"/>
    </source>
</evidence>
<name>A0A0S4JJN3_BODSA</name>
<evidence type="ECO:0000313" key="6">
    <source>
        <dbReference type="Proteomes" id="UP000051952"/>
    </source>
</evidence>
<protein>
    <submittedName>
        <fullName evidence="5">Uncharacterized protein</fullName>
    </submittedName>
</protein>
<dbReference type="InterPro" id="IPR019734">
    <property type="entry name" value="TPR_rpt"/>
</dbReference>
<organism evidence="5 6">
    <name type="scientific">Bodo saltans</name>
    <name type="common">Flagellated protozoan</name>
    <dbReference type="NCBI Taxonomy" id="75058"/>
    <lineage>
        <taxon>Eukaryota</taxon>
        <taxon>Discoba</taxon>
        <taxon>Euglenozoa</taxon>
        <taxon>Kinetoplastea</taxon>
        <taxon>Metakinetoplastina</taxon>
        <taxon>Eubodonida</taxon>
        <taxon>Bodonidae</taxon>
        <taxon>Bodo</taxon>
    </lineage>
</organism>
<evidence type="ECO:0000256" key="4">
    <source>
        <dbReference type="SAM" id="MobiDB-lite"/>
    </source>
</evidence>
<dbReference type="GO" id="GO:0031145">
    <property type="term" value="P:anaphase-promoting complex-dependent catabolic process"/>
    <property type="evidence" value="ECO:0007669"/>
    <property type="project" value="TreeGrafter"/>
</dbReference>
<feature type="compositionally biased region" description="Low complexity" evidence="4">
    <location>
        <begin position="241"/>
        <end position="254"/>
    </location>
</feature>
<dbReference type="GO" id="GO:0051301">
    <property type="term" value="P:cell division"/>
    <property type="evidence" value="ECO:0007669"/>
    <property type="project" value="TreeGrafter"/>
</dbReference>
<feature type="region of interest" description="Disordered" evidence="4">
    <location>
        <begin position="184"/>
        <end position="302"/>
    </location>
</feature>
<dbReference type="Gene3D" id="1.25.40.10">
    <property type="entry name" value="Tetratricopeptide repeat domain"/>
    <property type="match status" value="2"/>
</dbReference>
<accession>A0A0S4JJN3</accession>
<feature type="compositionally biased region" description="Polar residues" evidence="4">
    <location>
        <begin position="212"/>
        <end position="230"/>
    </location>
</feature>
<feature type="compositionally biased region" description="Low complexity" evidence="4">
    <location>
        <begin position="186"/>
        <end position="197"/>
    </location>
</feature>
<dbReference type="SMART" id="SM00028">
    <property type="entry name" value="TPR"/>
    <property type="match status" value="3"/>
</dbReference>
<keyword evidence="6" id="KW-1185">Reference proteome</keyword>
<dbReference type="GO" id="GO:0016567">
    <property type="term" value="P:protein ubiquitination"/>
    <property type="evidence" value="ECO:0007669"/>
    <property type="project" value="TreeGrafter"/>
</dbReference>
<dbReference type="PANTHER" id="PTHR12558">
    <property type="entry name" value="CELL DIVISION CYCLE 16,23,27"/>
    <property type="match status" value="1"/>
</dbReference>
<dbReference type="Pfam" id="PF13181">
    <property type="entry name" value="TPR_8"/>
    <property type="match status" value="1"/>
</dbReference>
<proteinExistence type="inferred from homology"/>
<dbReference type="AlphaFoldDB" id="A0A0S4JJN3"/>
<dbReference type="InterPro" id="IPR011990">
    <property type="entry name" value="TPR-like_helical_dom_sf"/>
</dbReference>
<dbReference type="GO" id="GO:0005737">
    <property type="term" value="C:cytoplasm"/>
    <property type="evidence" value="ECO:0007669"/>
    <property type="project" value="TreeGrafter"/>
</dbReference>
<dbReference type="GO" id="GO:0007091">
    <property type="term" value="P:metaphase/anaphase transition of mitotic cell cycle"/>
    <property type="evidence" value="ECO:0007669"/>
    <property type="project" value="TreeGrafter"/>
</dbReference>
<dbReference type="PANTHER" id="PTHR12558:SF13">
    <property type="entry name" value="CELL DIVISION CYCLE PROTEIN 27 HOMOLOG"/>
    <property type="match status" value="1"/>
</dbReference>
<evidence type="ECO:0000256" key="1">
    <source>
        <dbReference type="ARBA" id="ARBA00022803"/>
    </source>
</evidence>
<reference evidence="6" key="1">
    <citation type="submission" date="2015-09" db="EMBL/GenBank/DDBJ databases">
        <authorList>
            <consortium name="Pathogen Informatics"/>
        </authorList>
    </citation>
    <scope>NUCLEOTIDE SEQUENCE [LARGE SCALE GENOMIC DNA]</scope>
    <source>
        <strain evidence="6">Lake Konstanz</strain>
    </source>
</reference>
<gene>
    <name evidence="5" type="ORF">BSAL_26935</name>
</gene>
<dbReference type="VEuPathDB" id="TriTrypDB:BSAL_26935"/>
<dbReference type="Pfam" id="PF12895">
    <property type="entry name" value="ANAPC3"/>
    <property type="match status" value="1"/>
</dbReference>
<dbReference type="GO" id="GO:0005680">
    <property type="term" value="C:anaphase-promoting complex"/>
    <property type="evidence" value="ECO:0007669"/>
    <property type="project" value="TreeGrafter"/>
</dbReference>
<dbReference type="PROSITE" id="PS50005">
    <property type="entry name" value="TPR"/>
    <property type="match status" value="1"/>
</dbReference>
<feature type="repeat" description="TPR" evidence="3">
    <location>
        <begin position="594"/>
        <end position="627"/>
    </location>
</feature>
<dbReference type="SUPFAM" id="SSF48452">
    <property type="entry name" value="TPR-like"/>
    <property type="match status" value="1"/>
</dbReference>
<evidence type="ECO:0000256" key="3">
    <source>
        <dbReference type="PROSITE-ProRule" id="PRU00339"/>
    </source>
</evidence>
<dbReference type="OMA" id="TCTRIMK"/>
<comment type="similarity">
    <text evidence="2">Belongs to the APC3/CDC27 family.</text>
</comment>
<evidence type="ECO:0000256" key="2">
    <source>
        <dbReference type="ARBA" id="ARBA00038210"/>
    </source>
</evidence>
<keyword evidence="1 3" id="KW-0802">TPR repeat</keyword>
<sequence length="647" mass="71190">METELLAVIHESLRQYIYPNALFYAERLFSLSPSLTSLATLAHCYLVSGDASTCARLISSASLDSLSHGSLESSKVLDAQRKRCYYLLGVSCAQCDRYAEAETALLHIIPSDDGAAEYWLGVCGKRLGRAHTADNFKLSFEKSPSLFSSYEELVGLQKAPDSLAANGGPVFPNLYKDMAQKEDNFAARQQQQQQRAASAESDTAERAEFAGSWNSSSTNEDTSLHGNSRFSAPPPPKNIPSASSTRKSSSSGQSTNLLRGVSASPPPVPTNRGPGSPTKGNSFATAASGTGGWGAPLQSRRVTPTSSTTVLSAGLVRFLACYAEVITLTASYQCRDAIHVLTTDPTLERDSLWTPPHVAMCHFHLGESAEARVHFDKMRQTARWKLHDTRLIYFSTVLWHLRDTHALGYLTQTLTEQSPMHVVTLAVAGNCYSLAKDVKMATQVLSRAVSLDRSVSYVSTLLGYELLSIHPDKAEKAFMDALHFDQRHYMALAGLGELAYRSESISKAQHYFTAALSINRQPTVMNRLASTYHRPGASKDHLRAALDIYDACIQRSPGNIGARHQRVEVLMKMRRYDDAMCELERLRTDCPEEAALFMSLGKCAHRLGRVAQANQYYHKVLDLDPRKSVAAKACLERLQQNLPPDDE</sequence>
<dbReference type="Proteomes" id="UP000051952">
    <property type="component" value="Unassembled WGS sequence"/>
</dbReference>